<dbReference type="PANTHER" id="PTHR43449:SF1">
    <property type="entry name" value="POLYMERASE BETA NUCLEOTIDYLTRANSFERASE DOMAIN-CONTAINING PROTEIN"/>
    <property type="match status" value="1"/>
</dbReference>
<dbReference type="Proteomes" id="UP000053911">
    <property type="component" value="Unassembled WGS sequence"/>
</dbReference>
<dbReference type="SUPFAM" id="SSF81301">
    <property type="entry name" value="Nucleotidyltransferase"/>
    <property type="match status" value="1"/>
</dbReference>
<comment type="caution">
    <text evidence="2">The sequence shown here is derived from an EMBL/GenBank/DDBJ whole genome shotgun (WGS) entry which is preliminary data.</text>
</comment>
<protein>
    <submittedName>
        <fullName evidence="2">DNA polymerase, beta domain protein region</fullName>
    </submittedName>
</protein>
<dbReference type="RefSeq" id="WP_015850293.1">
    <property type="nucleotide sequence ID" value="NZ_LGFD01000015.1"/>
</dbReference>
<name>A0A117L1M1_9EURY</name>
<dbReference type="GeneID" id="8097044"/>
<proteinExistence type="predicted"/>
<evidence type="ECO:0000259" key="1">
    <source>
        <dbReference type="Pfam" id="PF01909"/>
    </source>
</evidence>
<evidence type="ECO:0000313" key="2">
    <source>
        <dbReference type="EMBL" id="KUK17739.1"/>
    </source>
</evidence>
<dbReference type="InterPro" id="IPR043519">
    <property type="entry name" value="NT_sf"/>
</dbReference>
<dbReference type="AlphaFoldDB" id="A0A117L1M1"/>
<reference evidence="3" key="1">
    <citation type="journal article" date="2015" name="MBio">
        <title>Genome-Resolved Metagenomic Analysis Reveals Roles for Candidate Phyla and Other Microbial Community Members in Biogeochemical Transformations in Oil Reservoirs.</title>
        <authorList>
            <person name="Hu P."/>
            <person name="Tom L."/>
            <person name="Singh A."/>
            <person name="Thomas B.C."/>
            <person name="Baker B.J."/>
            <person name="Piceno Y.M."/>
            <person name="Andersen G.L."/>
            <person name="Banfield J.F."/>
        </authorList>
    </citation>
    <scope>NUCLEOTIDE SEQUENCE [LARGE SCALE GENOMIC DNA]</scope>
</reference>
<gene>
    <name evidence="2" type="ORF">XD54_0925</name>
</gene>
<dbReference type="OMA" id="PIAMNTQ"/>
<feature type="domain" description="Polymerase nucleotidyl transferase" evidence="1">
    <location>
        <begin position="12"/>
        <end position="82"/>
    </location>
</feature>
<accession>A0A117L1M1</accession>
<dbReference type="PANTHER" id="PTHR43449">
    <property type="entry name" value="NUCLEOTIDYLTRANSFERASE"/>
    <property type="match status" value="1"/>
</dbReference>
<sequence>MSLEKLKAFVERIARHLEGKATIILFGSYARGNYNLASDFDIIVISDKLKGNPLERTRGLYMLNEEFLPVDIIAYTRKEFLKALENLSPSALDAMEYGKVLYDDGFYNVAKKKFEELKKKGLKKERYWMMAGL</sequence>
<dbReference type="Gene3D" id="3.30.460.10">
    <property type="entry name" value="Beta Polymerase, domain 2"/>
    <property type="match status" value="1"/>
</dbReference>
<dbReference type="Pfam" id="PF01909">
    <property type="entry name" value="NTP_transf_2"/>
    <property type="match status" value="1"/>
</dbReference>
<dbReference type="InterPro" id="IPR002934">
    <property type="entry name" value="Polymerase_NTP_transf_dom"/>
</dbReference>
<dbReference type="EMBL" id="LGFD01000015">
    <property type="protein sequence ID" value="KUK17739.1"/>
    <property type="molecule type" value="Genomic_DNA"/>
</dbReference>
<dbReference type="GO" id="GO:0016779">
    <property type="term" value="F:nucleotidyltransferase activity"/>
    <property type="evidence" value="ECO:0007669"/>
    <property type="project" value="InterPro"/>
</dbReference>
<dbReference type="CDD" id="cd05403">
    <property type="entry name" value="NT_KNTase_like"/>
    <property type="match status" value="1"/>
</dbReference>
<dbReference type="PATRIC" id="fig|172049.5.peg.1790"/>
<evidence type="ECO:0000313" key="3">
    <source>
        <dbReference type="Proteomes" id="UP000053911"/>
    </source>
</evidence>
<organism evidence="2 3">
    <name type="scientific">Thermococcus sibiricus</name>
    <dbReference type="NCBI Taxonomy" id="172049"/>
    <lineage>
        <taxon>Archaea</taxon>
        <taxon>Methanobacteriati</taxon>
        <taxon>Methanobacteriota</taxon>
        <taxon>Thermococci</taxon>
        <taxon>Thermococcales</taxon>
        <taxon>Thermococcaceae</taxon>
        <taxon>Thermococcus</taxon>
    </lineage>
</organism>